<dbReference type="Gene3D" id="3.40.50.2000">
    <property type="entry name" value="Glycogen Phosphorylase B"/>
    <property type="match status" value="2"/>
</dbReference>
<name>A0A918JZD2_9FLAO</name>
<proteinExistence type="predicted"/>
<evidence type="ECO:0000313" key="4">
    <source>
        <dbReference type="EMBL" id="GGX32627.1"/>
    </source>
</evidence>
<dbReference type="AlphaFoldDB" id="A0A918JZD2"/>
<gene>
    <name evidence="4" type="ORF">GCM10007384_36780</name>
</gene>
<dbReference type="Pfam" id="PF26337">
    <property type="entry name" value="Gtf3_C"/>
    <property type="match status" value="1"/>
</dbReference>
<dbReference type="InterPro" id="IPR058592">
    <property type="entry name" value="Gtf3_C"/>
</dbReference>
<dbReference type="Proteomes" id="UP000601108">
    <property type="component" value="Unassembled WGS sequence"/>
</dbReference>
<evidence type="ECO:0000256" key="1">
    <source>
        <dbReference type="ARBA" id="ARBA00022679"/>
    </source>
</evidence>
<dbReference type="InterPro" id="IPR058591">
    <property type="entry name" value="Gtf3_N"/>
</dbReference>
<feature type="domain" description="Glucosyltransferase 3-like C-terminal" evidence="3">
    <location>
        <begin position="186"/>
        <end position="357"/>
    </location>
</feature>
<dbReference type="EMBL" id="BMWS01000035">
    <property type="protein sequence ID" value="GGX32627.1"/>
    <property type="molecule type" value="Genomic_DNA"/>
</dbReference>
<accession>A0A918JZD2</accession>
<protein>
    <submittedName>
        <fullName evidence="4">Beta-1,6-galactofuranosyltransferase</fullName>
    </submittedName>
</protein>
<organism evidence="4 5">
    <name type="scientific">Aquimarina muelleri</name>
    <dbReference type="NCBI Taxonomy" id="279356"/>
    <lineage>
        <taxon>Bacteria</taxon>
        <taxon>Pseudomonadati</taxon>
        <taxon>Bacteroidota</taxon>
        <taxon>Flavobacteriia</taxon>
        <taxon>Flavobacteriales</taxon>
        <taxon>Flavobacteriaceae</taxon>
        <taxon>Aquimarina</taxon>
    </lineage>
</organism>
<sequence>MYVSWHFLKLCTHMVGYFISRNYKSLFNAAGKAKTDCETILNNIGFKNLGFKQSSIPNSAIGTVKNFLGITYALLRLPYKSTLCTQYPLNKFRGYVLFIAQLKKCKIITIVHDVRFLKGRTGNANKELQKITPSSAIIVHNNAMKNWFLEQGVTIPIIVLGIFDYILDKGLPSQNNNFKKEGNYEIVYAGGFGEGKNSYIYDLDLLSQKDFKMNLYGIGFDYQKLKTEKENSVLSYKGAFTSDVVAYEIKGSFGLVWDGVSTEQCSGQYGQYLKYNNPHKTSLYILCGLPVIVWDKAAISTFIKENNIGFTISNLDQLSDKLNNLSIDDYKTMKNNIDKVRTKIISGGYLSDAINQALKKA</sequence>
<dbReference type="Pfam" id="PF26334">
    <property type="entry name" value="Gtf3_N"/>
    <property type="match status" value="1"/>
</dbReference>
<evidence type="ECO:0000259" key="3">
    <source>
        <dbReference type="Pfam" id="PF26337"/>
    </source>
</evidence>
<reference evidence="4 5" key="1">
    <citation type="journal article" date="2014" name="Int. J. Syst. Evol. Microbiol.">
        <title>Complete genome sequence of Corynebacterium casei LMG S-19264T (=DSM 44701T), isolated from a smear-ripened cheese.</title>
        <authorList>
            <consortium name="US DOE Joint Genome Institute (JGI-PGF)"/>
            <person name="Walter F."/>
            <person name="Albersmeier A."/>
            <person name="Kalinowski J."/>
            <person name="Ruckert C."/>
        </authorList>
    </citation>
    <scope>NUCLEOTIDE SEQUENCE [LARGE SCALE GENOMIC DNA]</scope>
    <source>
        <strain evidence="4 5">KCTC 12285</strain>
    </source>
</reference>
<comment type="caution">
    <text evidence="4">The sequence shown here is derived from an EMBL/GenBank/DDBJ whole genome shotgun (WGS) entry which is preliminary data.</text>
</comment>
<keyword evidence="1" id="KW-0808">Transferase</keyword>
<evidence type="ECO:0000259" key="2">
    <source>
        <dbReference type="Pfam" id="PF26334"/>
    </source>
</evidence>
<dbReference type="PIRSF" id="PIRSF007023">
    <property type="entry name" value="UDP-Galf_transf"/>
    <property type="match status" value="1"/>
</dbReference>
<evidence type="ECO:0000313" key="5">
    <source>
        <dbReference type="Proteomes" id="UP000601108"/>
    </source>
</evidence>
<feature type="domain" description="Glucosyltransferase 3-like N-terminal" evidence="2">
    <location>
        <begin position="17"/>
        <end position="162"/>
    </location>
</feature>
<keyword evidence="5" id="KW-1185">Reference proteome</keyword>